<reference evidence="2" key="1">
    <citation type="submission" date="2017-08" db="EMBL/GenBank/DDBJ databases">
        <title>A dynamic microbial community with high functional redundancy inhabits the cold, oxic subseafloor aquifer.</title>
        <authorList>
            <person name="Tully B.J."/>
            <person name="Wheat C.G."/>
            <person name="Glazer B.T."/>
            <person name="Huber J.A."/>
        </authorList>
    </citation>
    <scope>NUCLEOTIDE SEQUENCE [LARGE SCALE GENOMIC DNA]</scope>
</reference>
<gene>
    <name evidence="1" type="ORF">COA96_18260</name>
</gene>
<dbReference type="InterPro" id="IPR029069">
    <property type="entry name" value="HotDog_dom_sf"/>
</dbReference>
<evidence type="ECO:0000313" key="1">
    <source>
        <dbReference type="EMBL" id="PCJ16724.1"/>
    </source>
</evidence>
<dbReference type="AlphaFoldDB" id="A0A2A5ABP5"/>
<proteinExistence type="predicted"/>
<dbReference type="Gene3D" id="3.10.129.10">
    <property type="entry name" value="Hotdog Thioesterase"/>
    <property type="match status" value="1"/>
</dbReference>
<evidence type="ECO:0008006" key="3">
    <source>
        <dbReference type="Google" id="ProtNLM"/>
    </source>
</evidence>
<comment type="caution">
    <text evidence="1">The sequence shown here is derived from an EMBL/GenBank/DDBJ whole genome shotgun (WGS) entry which is preliminary data.</text>
</comment>
<sequence>MSVVSNMQILALNDAESSENRIHSDDIAAKYGFTGALVSGVNVFGYLTQPMVEAYGEDWLTQGVMDVIFLKPAYQDDLLSIKTDTQNSENHQRHHITSAFNAQGVLLAKLESWRPESLPAINELSSVSGGKNPEPREVIQWDLIHLQQPAAAHLWQPSKTDNELRIGAQRDTSAIYSGENGFIHPYYLLDSCNKALMRMFILPAWIHTRSRLTIRQPIKVGQEIDVRAIPIEKWERKGHQFIKLYIAMWVNGEVALEVDHTAIFKIAG</sequence>
<accession>A0A2A5ABP5</accession>
<organism evidence="1 2">
    <name type="scientific">SAR86 cluster bacterium</name>
    <dbReference type="NCBI Taxonomy" id="2030880"/>
    <lineage>
        <taxon>Bacteria</taxon>
        <taxon>Pseudomonadati</taxon>
        <taxon>Pseudomonadota</taxon>
        <taxon>Gammaproteobacteria</taxon>
        <taxon>SAR86 cluster</taxon>
    </lineage>
</organism>
<dbReference type="SUPFAM" id="SSF54637">
    <property type="entry name" value="Thioesterase/thiol ester dehydrase-isomerase"/>
    <property type="match status" value="2"/>
</dbReference>
<evidence type="ECO:0000313" key="2">
    <source>
        <dbReference type="Proteomes" id="UP000218327"/>
    </source>
</evidence>
<name>A0A2A5ABP5_9GAMM</name>
<protein>
    <recommendedName>
        <fullName evidence="3">MaoC-like domain-containing protein</fullName>
    </recommendedName>
</protein>
<dbReference type="EMBL" id="NVVJ01000115">
    <property type="protein sequence ID" value="PCJ16724.1"/>
    <property type="molecule type" value="Genomic_DNA"/>
</dbReference>
<dbReference type="Proteomes" id="UP000218327">
    <property type="component" value="Unassembled WGS sequence"/>
</dbReference>